<dbReference type="OrthoDB" id="9811097at2"/>
<organism evidence="1 2">
    <name type="scientific">Aneurinibacillus soli</name>
    <dbReference type="NCBI Taxonomy" id="1500254"/>
    <lineage>
        <taxon>Bacteria</taxon>
        <taxon>Bacillati</taxon>
        <taxon>Bacillota</taxon>
        <taxon>Bacilli</taxon>
        <taxon>Bacillales</taxon>
        <taxon>Paenibacillaceae</taxon>
        <taxon>Aneurinibacillus group</taxon>
        <taxon>Aneurinibacillus</taxon>
    </lineage>
</organism>
<proteinExistence type="predicted"/>
<reference evidence="1 2" key="1">
    <citation type="submission" date="2015-12" db="EMBL/GenBank/DDBJ databases">
        <title>Genome sequence of Aneurinibacillus soli.</title>
        <authorList>
            <person name="Lee J.S."/>
            <person name="Lee K.C."/>
            <person name="Kim K.K."/>
            <person name="Lee B.W."/>
        </authorList>
    </citation>
    <scope>NUCLEOTIDE SEQUENCE [LARGE SCALE GENOMIC DNA]</scope>
    <source>
        <strain evidence="1 2">CB4</strain>
    </source>
</reference>
<dbReference type="Gene3D" id="3.90.1750.20">
    <property type="entry name" value="Putative Large Serine Recombinase, Chain B, Domain 2"/>
    <property type="match status" value="1"/>
</dbReference>
<dbReference type="InterPro" id="IPR006118">
    <property type="entry name" value="Recombinase_CS"/>
</dbReference>
<dbReference type="AlphaFoldDB" id="A0A0U5AV24"/>
<dbReference type="GO" id="GO:0003677">
    <property type="term" value="F:DNA binding"/>
    <property type="evidence" value="ECO:0007669"/>
    <property type="project" value="InterPro"/>
</dbReference>
<evidence type="ECO:0000313" key="2">
    <source>
        <dbReference type="Proteomes" id="UP000217696"/>
    </source>
</evidence>
<dbReference type="Pfam" id="PF13408">
    <property type="entry name" value="Zn_ribbon_recom"/>
    <property type="match status" value="1"/>
</dbReference>
<dbReference type="PROSITE" id="PS51737">
    <property type="entry name" value="RECOMBINASE_DNA_BIND"/>
    <property type="match status" value="1"/>
</dbReference>
<dbReference type="CDD" id="cd00338">
    <property type="entry name" value="Ser_Recombinase"/>
    <property type="match status" value="1"/>
</dbReference>
<dbReference type="Pfam" id="PF07508">
    <property type="entry name" value="Recombinase"/>
    <property type="match status" value="1"/>
</dbReference>
<dbReference type="PROSITE" id="PS00397">
    <property type="entry name" value="RECOMBINASES_1"/>
    <property type="match status" value="1"/>
</dbReference>
<protein>
    <submittedName>
        <fullName evidence="1">DNA-invertase hin</fullName>
    </submittedName>
</protein>
<dbReference type="Pfam" id="PF00239">
    <property type="entry name" value="Resolvase"/>
    <property type="match status" value="1"/>
</dbReference>
<evidence type="ECO:0000313" key="1">
    <source>
        <dbReference type="EMBL" id="BAU27585.1"/>
    </source>
</evidence>
<gene>
    <name evidence="1" type="primary">hin_1</name>
    <name evidence="1" type="ORF">CB4_01759</name>
</gene>
<name>A0A0U5AV24_9BACL</name>
<dbReference type="Gene3D" id="3.40.50.1390">
    <property type="entry name" value="Resolvase, N-terminal catalytic domain"/>
    <property type="match status" value="1"/>
</dbReference>
<dbReference type="Proteomes" id="UP000217696">
    <property type="component" value="Chromosome"/>
</dbReference>
<dbReference type="InterPro" id="IPR025827">
    <property type="entry name" value="Zn_ribbon_recom_dom"/>
</dbReference>
<accession>A0A0U5AV24</accession>
<dbReference type="InterPro" id="IPR006119">
    <property type="entry name" value="Resolv_N"/>
</dbReference>
<dbReference type="GO" id="GO:0000150">
    <property type="term" value="F:DNA strand exchange activity"/>
    <property type="evidence" value="ECO:0007669"/>
    <property type="project" value="InterPro"/>
</dbReference>
<dbReference type="InterPro" id="IPR011109">
    <property type="entry name" value="DNA_bind_recombinase_dom"/>
</dbReference>
<dbReference type="PROSITE" id="PS51736">
    <property type="entry name" value="RECOMBINASES_3"/>
    <property type="match status" value="1"/>
</dbReference>
<dbReference type="InterPro" id="IPR038109">
    <property type="entry name" value="DNA_bind_recomb_sf"/>
</dbReference>
<dbReference type="KEGG" id="asoc:CB4_01759"/>
<dbReference type="InterPro" id="IPR050639">
    <property type="entry name" value="SSR_resolvase"/>
</dbReference>
<keyword evidence="2" id="KW-1185">Reference proteome</keyword>
<sequence>MRVAVYIRVSTEEQVERGTIENQIEFATKYCDLHKLEITEWYKDDGISGTIPLEQREAGKQLIQDGKDKKFDLLLIYRLDRLGRAARVILNAVHELEGYGIKIKSMTEPFDTSDPSGRFLLTILAGVADLERSTILDRLWQGANRAARDGKWIGGIVPYGYRVNEDGYLEINEDPLPGLDLSEAGVIRLIFDLITNQDYGSIKIGEHLDALGIPTAYTKDKRKVKRGDGKRREKTSGIWQQSRILGILKNEVYKGIHFYGKRASRQRELIERTVPAVISEEQWEEAQRALKRHRIESQVGSLNNILKGLVKCGECGRSYYLHSYGQKGKTLYYYVCLGKTTHHTRNGGRCSSKNVPREWLDSMVWNDILNFAANPGNILEELKPDVEKQQDNRERLQQQRNLLRKALKEKETEKQSILDLFRKKFISSIDVEIQLGKIEKETKQLQQEEKNLSFLIENEQVVETQLQNAESVLNELQTKVSQDIDFEAKFRIVHSLVKEVKVHTIKNPEGRDKAEVAIRYLFMQTPIHMGTD</sequence>
<dbReference type="PANTHER" id="PTHR30461">
    <property type="entry name" value="DNA-INVERTASE FROM LAMBDOID PROPHAGE"/>
    <property type="match status" value="1"/>
</dbReference>
<dbReference type="SUPFAM" id="SSF53041">
    <property type="entry name" value="Resolvase-like"/>
    <property type="match status" value="1"/>
</dbReference>
<dbReference type="PANTHER" id="PTHR30461:SF23">
    <property type="entry name" value="DNA RECOMBINASE-RELATED"/>
    <property type="match status" value="1"/>
</dbReference>
<dbReference type="EMBL" id="AP017312">
    <property type="protein sequence ID" value="BAU27585.1"/>
    <property type="molecule type" value="Genomic_DNA"/>
</dbReference>
<dbReference type="RefSeq" id="WP_096465043.1">
    <property type="nucleotide sequence ID" value="NZ_AP017312.1"/>
</dbReference>
<dbReference type="InterPro" id="IPR036162">
    <property type="entry name" value="Resolvase-like_N_sf"/>
</dbReference>
<dbReference type="SMART" id="SM00857">
    <property type="entry name" value="Resolvase"/>
    <property type="match status" value="1"/>
</dbReference>